<organism evidence="1">
    <name type="scientific">marine sediment metagenome</name>
    <dbReference type="NCBI Taxonomy" id="412755"/>
    <lineage>
        <taxon>unclassified sequences</taxon>
        <taxon>metagenomes</taxon>
        <taxon>ecological metagenomes</taxon>
    </lineage>
</organism>
<dbReference type="InterPro" id="IPR012657">
    <property type="entry name" value="23S_rRNA-intervening_sequence"/>
</dbReference>
<dbReference type="AlphaFoldDB" id="A0A0F8WRQ6"/>
<reference evidence="1" key="1">
    <citation type="journal article" date="2015" name="Nature">
        <title>Complex archaea that bridge the gap between prokaryotes and eukaryotes.</title>
        <authorList>
            <person name="Spang A."/>
            <person name="Saw J.H."/>
            <person name="Jorgensen S.L."/>
            <person name="Zaremba-Niedzwiedzka K."/>
            <person name="Martijn J."/>
            <person name="Lind A.E."/>
            <person name="van Eijk R."/>
            <person name="Schleper C."/>
            <person name="Guy L."/>
            <person name="Ettema T.J."/>
        </authorList>
    </citation>
    <scope>NUCLEOTIDE SEQUENCE</scope>
</reference>
<protein>
    <recommendedName>
        <fullName evidence="2">Four helix bundle protein</fullName>
    </recommendedName>
</protein>
<dbReference type="PANTHER" id="PTHR38471">
    <property type="entry name" value="FOUR HELIX BUNDLE PROTEIN"/>
    <property type="match status" value="1"/>
</dbReference>
<dbReference type="CDD" id="cd16377">
    <property type="entry name" value="23S_rRNA_IVP_like"/>
    <property type="match status" value="1"/>
</dbReference>
<evidence type="ECO:0008006" key="2">
    <source>
        <dbReference type="Google" id="ProtNLM"/>
    </source>
</evidence>
<comment type="caution">
    <text evidence="1">The sequence shown here is derived from an EMBL/GenBank/DDBJ whole genome shotgun (WGS) entry which is preliminary data.</text>
</comment>
<name>A0A0F8WRQ6_9ZZZZ</name>
<gene>
    <name evidence="1" type="ORF">LCGC14_3032640</name>
</gene>
<sequence>MGKFEDLRVWQRAKDLAIFIYKLTAHGKFNKDFGLRDQIRRAAVSVPSNIAEGDELGTDKQAVRYFYIAKGSSAEILTQAIISQEIGYISKEDYGHIEKECKAISSMLAKL</sequence>
<dbReference type="PANTHER" id="PTHR38471:SF2">
    <property type="entry name" value="FOUR HELIX BUNDLE PROTEIN"/>
    <property type="match status" value="1"/>
</dbReference>
<feature type="non-terminal residue" evidence="1">
    <location>
        <position position="111"/>
    </location>
</feature>
<dbReference type="SUPFAM" id="SSF158446">
    <property type="entry name" value="IVS-encoded protein-like"/>
    <property type="match status" value="1"/>
</dbReference>
<dbReference type="InterPro" id="IPR036583">
    <property type="entry name" value="23S_rRNA_IVS_sf"/>
</dbReference>
<dbReference type="Pfam" id="PF05635">
    <property type="entry name" value="23S_rRNA_IVP"/>
    <property type="match status" value="1"/>
</dbReference>
<dbReference type="EMBL" id="LAZR01063383">
    <property type="protein sequence ID" value="KKK59612.1"/>
    <property type="molecule type" value="Genomic_DNA"/>
</dbReference>
<evidence type="ECO:0000313" key="1">
    <source>
        <dbReference type="EMBL" id="KKK59612.1"/>
    </source>
</evidence>
<accession>A0A0F8WRQ6</accession>
<dbReference type="Gene3D" id="1.20.1440.60">
    <property type="entry name" value="23S rRNA-intervening sequence"/>
    <property type="match status" value="1"/>
</dbReference>
<dbReference type="NCBIfam" id="NF008912">
    <property type="entry name" value="PRK12275.1-6"/>
    <property type="match status" value="1"/>
</dbReference>
<proteinExistence type="predicted"/>
<dbReference type="NCBIfam" id="TIGR02436">
    <property type="entry name" value="four helix bundle protein"/>
    <property type="match status" value="1"/>
</dbReference>